<dbReference type="InterPro" id="IPR052895">
    <property type="entry name" value="HetReg/Transcr_Mod"/>
</dbReference>
<evidence type="ECO:0000256" key="1">
    <source>
        <dbReference type="SAM" id="MobiDB-lite"/>
    </source>
</evidence>
<feature type="compositionally biased region" description="Polar residues" evidence="1">
    <location>
        <begin position="225"/>
        <end position="241"/>
    </location>
</feature>
<dbReference type="Pfam" id="PF06985">
    <property type="entry name" value="HET"/>
    <property type="match status" value="1"/>
</dbReference>
<evidence type="ECO:0000259" key="2">
    <source>
        <dbReference type="Pfam" id="PF06985"/>
    </source>
</evidence>
<evidence type="ECO:0000313" key="3">
    <source>
        <dbReference type="EMBL" id="CAI0645964.1"/>
    </source>
</evidence>
<reference evidence="3" key="1">
    <citation type="submission" date="2022-08" db="EMBL/GenBank/DDBJ databases">
        <authorList>
            <person name="Giroux E."/>
            <person name="Giroux E."/>
        </authorList>
    </citation>
    <scope>NUCLEOTIDE SEQUENCE</scope>
    <source>
        <strain evidence="3">H1091258</strain>
    </source>
</reference>
<comment type="caution">
    <text evidence="3">The sequence shown here is derived from an EMBL/GenBank/DDBJ whole genome shotgun (WGS) entry which is preliminary data.</text>
</comment>
<dbReference type="PANTHER" id="PTHR24148">
    <property type="entry name" value="ANKYRIN REPEAT DOMAIN-CONTAINING PROTEIN 39 HOMOLOG-RELATED"/>
    <property type="match status" value="1"/>
</dbReference>
<proteinExistence type="predicted"/>
<dbReference type="PANTHER" id="PTHR24148:SF64">
    <property type="entry name" value="HETEROKARYON INCOMPATIBILITY DOMAIN-CONTAINING PROTEIN"/>
    <property type="match status" value="1"/>
</dbReference>
<dbReference type="InterPro" id="IPR010730">
    <property type="entry name" value="HET"/>
</dbReference>
<accession>A0A9W4RSL8</accession>
<gene>
    <name evidence="3" type="ORF">CGXH109_LOCUS50428</name>
</gene>
<sequence>MSSVYTSLKASRREIRLISIHSDLHKPDRIGLPEDSIPDGILVCTMKTVSLKDWTPGYAAFRAKAIDWSYSPTTLYEKWEHFSREKAGCTDDDRTTPDRFVWGDYETISYTWENGSNIQHTICVNDRPLVVQDNLYQALQEFRRGRDFVEGRTRMLWADAICINQDDLDERATEVKRMNEIFSTAIKSTVWLGQSLDLKGVDTEVYFDLIDRLILCSLTFTNDSSTDDPQPTSTGIASSEAGSPDEHGPEDQDSRTLSGEALAVLSRFDPAERPPTSALAKLSANERLLALLFPIFRLDYWTRVWIIQELTISSSRTVVRAGFSEILFWRLSWFAECFVQATAFDPTWSPDVAYSGTIMNTLFLLKTIFEIQFQLQTDEWKAEPEYTLIIQGLMSRSSLPLDKLYGVIGLLRPARYIGIDVNYRKTVQQGSIDAAIALIRAGKSLKNFEIRREFQSLRVPSWAVDISVDQDLTSSIAMYFQRRGPADIAEVDWKAFWERQVGLNDQGILSLRATYLDTIDGVMASVSVESGDPKNSSQKLAPRTIDHSMTEPTRICHSYRDDFEMLVHLDNILRQIPNWEVNEFENKYHTERSPDVFKLGTLAASLELGSNGSSVSSPLEVSAGTATELSSLKRFLDASADFKLWKNKLSSFFPGVGQKPVSSIPVFQPSDSANLLEADELLALEGMMQHVNLWTLPQVRLITTTSGFLGVAAQLVRQGDRVYAVEGFGCPVILRPIKDADTFEFIGVAEIWSPAVSGSWKNMLFDSIVRLQ</sequence>
<protein>
    <recommendedName>
        <fullName evidence="2">Heterokaryon incompatibility domain-containing protein</fullName>
    </recommendedName>
</protein>
<dbReference type="Proteomes" id="UP001152533">
    <property type="component" value="Unassembled WGS sequence"/>
</dbReference>
<keyword evidence="4" id="KW-1185">Reference proteome</keyword>
<evidence type="ECO:0000313" key="4">
    <source>
        <dbReference type="Proteomes" id="UP001152533"/>
    </source>
</evidence>
<feature type="region of interest" description="Disordered" evidence="1">
    <location>
        <begin position="225"/>
        <end position="254"/>
    </location>
</feature>
<name>A0A9W4RSL8_9PEZI</name>
<feature type="domain" description="Heterokaryon incompatibility" evidence="2">
    <location>
        <begin position="105"/>
        <end position="309"/>
    </location>
</feature>
<organism evidence="3 4">
    <name type="scientific">Colletotrichum noveboracense</name>
    <dbReference type="NCBI Taxonomy" id="2664923"/>
    <lineage>
        <taxon>Eukaryota</taxon>
        <taxon>Fungi</taxon>
        <taxon>Dikarya</taxon>
        <taxon>Ascomycota</taxon>
        <taxon>Pezizomycotina</taxon>
        <taxon>Sordariomycetes</taxon>
        <taxon>Hypocreomycetidae</taxon>
        <taxon>Glomerellales</taxon>
        <taxon>Glomerellaceae</taxon>
        <taxon>Colletotrichum</taxon>
        <taxon>Colletotrichum gloeosporioides species complex</taxon>
    </lineage>
</organism>
<dbReference type="AlphaFoldDB" id="A0A9W4RSL8"/>
<dbReference type="EMBL" id="CAMGZC010000287">
    <property type="protein sequence ID" value="CAI0645964.1"/>
    <property type="molecule type" value="Genomic_DNA"/>
</dbReference>
<feature type="compositionally biased region" description="Basic and acidic residues" evidence="1">
    <location>
        <begin position="244"/>
        <end position="254"/>
    </location>
</feature>